<proteinExistence type="predicted"/>
<protein>
    <submittedName>
        <fullName evidence="2">Helix-turn-helix transcriptional regulator</fullName>
    </submittedName>
</protein>
<feature type="domain" description="HTH cro/C1-type" evidence="1">
    <location>
        <begin position="13"/>
        <end position="67"/>
    </location>
</feature>
<evidence type="ECO:0000259" key="1">
    <source>
        <dbReference type="PROSITE" id="PS50943"/>
    </source>
</evidence>
<name>A0ABZ0N1Y1_9GAMM</name>
<gene>
    <name evidence="2" type="ORF">QS795_001025</name>
</gene>
<dbReference type="Gene3D" id="1.10.260.40">
    <property type="entry name" value="lambda repressor-like DNA-binding domains"/>
    <property type="match status" value="1"/>
</dbReference>
<sequence length="92" mass="10636">MEKIISKSVGLKIRALRDIHGMSGKKLSKLMGISQQHLSRYENGEVNIHVDTLYQFSLVFSVDPIYFFTEFNKTNDKQDGKKRYYAAESVVF</sequence>
<dbReference type="Proteomes" id="UP001302443">
    <property type="component" value="Chromosome"/>
</dbReference>
<dbReference type="InterPro" id="IPR001387">
    <property type="entry name" value="Cro/C1-type_HTH"/>
</dbReference>
<keyword evidence="3" id="KW-1185">Reference proteome</keyword>
<evidence type="ECO:0000313" key="3">
    <source>
        <dbReference type="Proteomes" id="UP001302443"/>
    </source>
</evidence>
<dbReference type="PROSITE" id="PS50943">
    <property type="entry name" value="HTH_CROC1"/>
    <property type="match status" value="1"/>
</dbReference>
<reference evidence="2 3" key="1">
    <citation type="submission" date="2023-09" db="EMBL/GenBank/DDBJ databases">
        <title>Genomic Revisitation and Reclassification of the Genus Providencia.</title>
        <authorList>
            <person name="Dong X."/>
        </authorList>
    </citation>
    <scope>NUCLEOTIDE SEQUENCE [LARGE SCALE GENOMIC DNA]</scope>
    <source>
        <strain evidence="2 3">D4759</strain>
    </source>
</reference>
<dbReference type="CDD" id="cd00093">
    <property type="entry name" value="HTH_XRE"/>
    <property type="match status" value="1"/>
</dbReference>
<dbReference type="RefSeq" id="WP_286271654.1">
    <property type="nucleotide sequence ID" value="NZ_CP135990.1"/>
</dbReference>
<dbReference type="SMART" id="SM00530">
    <property type="entry name" value="HTH_XRE"/>
    <property type="match status" value="1"/>
</dbReference>
<dbReference type="EMBL" id="CP135990">
    <property type="protein sequence ID" value="WPA92393.1"/>
    <property type="molecule type" value="Genomic_DNA"/>
</dbReference>
<dbReference type="Pfam" id="PF01381">
    <property type="entry name" value="HTH_3"/>
    <property type="match status" value="1"/>
</dbReference>
<organism evidence="2 3">
    <name type="scientific">Providencia zhijiangensis</name>
    <dbReference type="NCBI Taxonomy" id="3053982"/>
    <lineage>
        <taxon>Bacteria</taxon>
        <taxon>Pseudomonadati</taxon>
        <taxon>Pseudomonadota</taxon>
        <taxon>Gammaproteobacteria</taxon>
        <taxon>Enterobacterales</taxon>
        <taxon>Morganellaceae</taxon>
        <taxon>Providencia</taxon>
    </lineage>
</organism>
<dbReference type="InterPro" id="IPR010982">
    <property type="entry name" value="Lambda_DNA-bd_dom_sf"/>
</dbReference>
<dbReference type="SUPFAM" id="SSF47413">
    <property type="entry name" value="lambda repressor-like DNA-binding domains"/>
    <property type="match status" value="1"/>
</dbReference>
<accession>A0ABZ0N1Y1</accession>
<evidence type="ECO:0000313" key="2">
    <source>
        <dbReference type="EMBL" id="WPA92393.1"/>
    </source>
</evidence>